<feature type="transmembrane region" description="Helical" evidence="1">
    <location>
        <begin position="26"/>
        <end position="49"/>
    </location>
</feature>
<comment type="caution">
    <text evidence="2">The sequence shown here is derived from an EMBL/GenBank/DDBJ whole genome shotgun (WGS) entry which is preliminary data.</text>
</comment>
<evidence type="ECO:0000313" key="3">
    <source>
        <dbReference type="Proteomes" id="UP000639859"/>
    </source>
</evidence>
<sequence length="55" mass="5874">MTDPKKTVSVQPDKADALRARNGRNIALAVGLAAFVVLVFVVTLVRLGANVGHRF</sequence>
<protein>
    <recommendedName>
        <fullName evidence="4">Protoheme IX farnesyltransferase</fullName>
    </recommendedName>
</protein>
<reference evidence="2 3" key="1">
    <citation type="submission" date="2020-11" db="EMBL/GenBank/DDBJ databases">
        <title>genome sequence of strain KACC 18849.</title>
        <authorList>
            <person name="Gao J."/>
            <person name="Zhang X."/>
        </authorList>
    </citation>
    <scope>NUCLEOTIDE SEQUENCE [LARGE SCALE GENOMIC DNA]</scope>
    <source>
        <strain evidence="2 3">KACC 18849</strain>
    </source>
</reference>
<evidence type="ECO:0000256" key="1">
    <source>
        <dbReference type="SAM" id="Phobius"/>
    </source>
</evidence>
<dbReference type="Proteomes" id="UP000639859">
    <property type="component" value="Unassembled WGS sequence"/>
</dbReference>
<keyword evidence="1" id="KW-0472">Membrane</keyword>
<evidence type="ECO:0008006" key="4">
    <source>
        <dbReference type="Google" id="ProtNLM"/>
    </source>
</evidence>
<keyword evidence="1" id="KW-0812">Transmembrane</keyword>
<accession>A0ABS0SYY2</accession>
<dbReference type="EMBL" id="JADWOX010000009">
    <property type="protein sequence ID" value="MBI1684814.1"/>
    <property type="molecule type" value="Genomic_DNA"/>
</dbReference>
<name>A0ABS0SYY2_9CAUL</name>
<gene>
    <name evidence="2" type="ORF">I4Q42_14160</name>
</gene>
<keyword evidence="1" id="KW-1133">Transmembrane helix</keyword>
<proteinExistence type="predicted"/>
<keyword evidence="3" id="KW-1185">Reference proteome</keyword>
<organism evidence="2 3">
    <name type="scientific">Caulobacter hibisci</name>
    <dbReference type="NCBI Taxonomy" id="2035993"/>
    <lineage>
        <taxon>Bacteria</taxon>
        <taxon>Pseudomonadati</taxon>
        <taxon>Pseudomonadota</taxon>
        <taxon>Alphaproteobacteria</taxon>
        <taxon>Caulobacterales</taxon>
        <taxon>Caulobacteraceae</taxon>
        <taxon>Caulobacter</taxon>
    </lineage>
</organism>
<evidence type="ECO:0000313" key="2">
    <source>
        <dbReference type="EMBL" id="MBI1684814.1"/>
    </source>
</evidence>